<feature type="compositionally biased region" description="Basic and acidic residues" evidence="1">
    <location>
        <begin position="614"/>
        <end position="627"/>
    </location>
</feature>
<feature type="region of interest" description="Disordered" evidence="1">
    <location>
        <begin position="71"/>
        <end position="154"/>
    </location>
</feature>
<feature type="compositionally biased region" description="Polar residues" evidence="1">
    <location>
        <begin position="125"/>
        <end position="154"/>
    </location>
</feature>
<feature type="region of interest" description="Disordered" evidence="1">
    <location>
        <begin position="1"/>
        <end position="58"/>
    </location>
</feature>
<dbReference type="PROSITE" id="PS50882">
    <property type="entry name" value="YTH"/>
    <property type="match status" value="1"/>
</dbReference>
<evidence type="ECO:0000256" key="1">
    <source>
        <dbReference type="SAM" id="MobiDB-lite"/>
    </source>
</evidence>
<dbReference type="GO" id="GO:0005654">
    <property type="term" value="C:nucleoplasm"/>
    <property type="evidence" value="ECO:0007669"/>
    <property type="project" value="TreeGrafter"/>
</dbReference>
<reference evidence="3" key="2">
    <citation type="submission" date="2023-05" db="EMBL/GenBank/DDBJ databases">
        <authorList>
            <consortium name="Lawrence Berkeley National Laboratory"/>
            <person name="Steindorff A."/>
            <person name="Hensen N."/>
            <person name="Bonometti L."/>
            <person name="Westerberg I."/>
            <person name="Brannstrom I.O."/>
            <person name="Guillou S."/>
            <person name="Cros-Aarteil S."/>
            <person name="Calhoun S."/>
            <person name="Haridas S."/>
            <person name="Kuo A."/>
            <person name="Mondo S."/>
            <person name="Pangilinan J."/>
            <person name="Riley R."/>
            <person name="Labutti K."/>
            <person name="Andreopoulos B."/>
            <person name="Lipzen A."/>
            <person name="Chen C."/>
            <person name="Yanf M."/>
            <person name="Daum C."/>
            <person name="Ng V."/>
            <person name="Clum A."/>
            <person name="Ohm R."/>
            <person name="Martin F."/>
            <person name="Silar P."/>
            <person name="Natvig D."/>
            <person name="Lalanne C."/>
            <person name="Gautier V."/>
            <person name="Ament-Velasquez S.L."/>
            <person name="Kruys A."/>
            <person name="Hutchinson M.I."/>
            <person name="Powell A.J."/>
            <person name="Barry K."/>
            <person name="Miller A.N."/>
            <person name="Grigoriev I.V."/>
            <person name="Debuchy R."/>
            <person name="Gladieux P."/>
            <person name="Thoren M.H."/>
            <person name="Johannesson H."/>
        </authorList>
    </citation>
    <scope>NUCLEOTIDE SEQUENCE</scope>
    <source>
        <strain evidence="3">CBS 315.58</strain>
    </source>
</reference>
<dbReference type="GO" id="GO:0003729">
    <property type="term" value="F:mRNA binding"/>
    <property type="evidence" value="ECO:0007669"/>
    <property type="project" value="TreeGrafter"/>
</dbReference>
<organism evidence="3 4">
    <name type="scientific">Triangularia verruculosa</name>
    <dbReference type="NCBI Taxonomy" id="2587418"/>
    <lineage>
        <taxon>Eukaryota</taxon>
        <taxon>Fungi</taxon>
        <taxon>Dikarya</taxon>
        <taxon>Ascomycota</taxon>
        <taxon>Pezizomycotina</taxon>
        <taxon>Sordariomycetes</taxon>
        <taxon>Sordariomycetidae</taxon>
        <taxon>Sordariales</taxon>
        <taxon>Podosporaceae</taxon>
        <taxon>Triangularia</taxon>
    </lineage>
</organism>
<feature type="region of interest" description="Disordered" evidence="1">
    <location>
        <begin position="272"/>
        <end position="466"/>
    </location>
</feature>
<reference evidence="3" key="1">
    <citation type="journal article" date="2023" name="Mol. Phylogenet. Evol.">
        <title>Genome-scale phylogeny and comparative genomics of the fungal order Sordariales.</title>
        <authorList>
            <person name="Hensen N."/>
            <person name="Bonometti L."/>
            <person name="Westerberg I."/>
            <person name="Brannstrom I.O."/>
            <person name="Guillou S."/>
            <person name="Cros-Aarteil S."/>
            <person name="Calhoun S."/>
            <person name="Haridas S."/>
            <person name="Kuo A."/>
            <person name="Mondo S."/>
            <person name="Pangilinan J."/>
            <person name="Riley R."/>
            <person name="LaButti K."/>
            <person name="Andreopoulos B."/>
            <person name="Lipzen A."/>
            <person name="Chen C."/>
            <person name="Yan M."/>
            <person name="Daum C."/>
            <person name="Ng V."/>
            <person name="Clum A."/>
            <person name="Steindorff A."/>
            <person name="Ohm R.A."/>
            <person name="Martin F."/>
            <person name="Silar P."/>
            <person name="Natvig D.O."/>
            <person name="Lalanne C."/>
            <person name="Gautier V."/>
            <person name="Ament-Velasquez S.L."/>
            <person name="Kruys A."/>
            <person name="Hutchinson M.I."/>
            <person name="Powell A.J."/>
            <person name="Barry K."/>
            <person name="Miller A.N."/>
            <person name="Grigoriev I.V."/>
            <person name="Debuchy R."/>
            <person name="Gladieux P."/>
            <person name="Hiltunen Thoren M."/>
            <person name="Johannesson H."/>
        </authorList>
    </citation>
    <scope>NUCLEOTIDE SEQUENCE</scope>
    <source>
        <strain evidence="3">CBS 315.58</strain>
    </source>
</reference>
<dbReference type="Pfam" id="PF04146">
    <property type="entry name" value="YTH"/>
    <property type="match status" value="1"/>
</dbReference>
<dbReference type="PANTHER" id="PTHR12357:SF3">
    <property type="entry name" value="YTH DOMAIN-CONTAINING PROTEIN 1"/>
    <property type="match status" value="1"/>
</dbReference>
<dbReference type="PANTHER" id="PTHR12357">
    <property type="entry name" value="YTH YT521-B HOMOLOGY DOMAIN-CONTAINING"/>
    <property type="match status" value="1"/>
</dbReference>
<gene>
    <name evidence="3" type="ORF">QBC40DRAFT_279260</name>
</gene>
<dbReference type="EMBL" id="MU863914">
    <property type="protein sequence ID" value="KAK4200841.1"/>
    <property type="molecule type" value="Genomic_DNA"/>
</dbReference>
<evidence type="ECO:0000313" key="3">
    <source>
        <dbReference type="EMBL" id="KAK4200841.1"/>
    </source>
</evidence>
<comment type="caution">
    <text evidence="3">The sequence shown here is derived from an EMBL/GenBank/DDBJ whole genome shotgun (WGS) entry which is preliminary data.</text>
</comment>
<dbReference type="CDD" id="cd21134">
    <property type="entry name" value="YTH"/>
    <property type="match status" value="1"/>
</dbReference>
<protein>
    <submittedName>
        <fullName evidence="3">YT521-B-like domain-containing protein</fullName>
    </submittedName>
</protein>
<evidence type="ECO:0000313" key="4">
    <source>
        <dbReference type="Proteomes" id="UP001303160"/>
    </source>
</evidence>
<feature type="compositionally biased region" description="Polar residues" evidence="1">
    <location>
        <begin position="94"/>
        <end position="118"/>
    </location>
</feature>
<accession>A0AAN7ATS0</accession>
<feature type="region of interest" description="Disordered" evidence="1">
    <location>
        <begin position="614"/>
        <end position="642"/>
    </location>
</feature>
<dbReference type="Gene3D" id="3.10.590.10">
    <property type="entry name" value="ph1033 like domains"/>
    <property type="match status" value="1"/>
</dbReference>
<dbReference type="GO" id="GO:1990247">
    <property type="term" value="F:N6-methyladenosine-containing RNA reader activity"/>
    <property type="evidence" value="ECO:0007669"/>
    <property type="project" value="TreeGrafter"/>
</dbReference>
<dbReference type="Proteomes" id="UP001303160">
    <property type="component" value="Unassembled WGS sequence"/>
</dbReference>
<feature type="domain" description="YTH" evidence="2">
    <location>
        <begin position="474"/>
        <end position="607"/>
    </location>
</feature>
<dbReference type="InterPro" id="IPR045168">
    <property type="entry name" value="YTH_prot"/>
</dbReference>
<sequence length="642" mass="73232">MASTPQPPDMKDLGAKTAALRAKLEQSRRKSHSRQSSTYIPHQLPPKRPANISLEATDDDIQDLITSIRVTSGGVNEDGDLDPFHQSYPKQKEVPSTTIKSSQTKQQAYPEQQGTPSATFKPLPNRQQANAAKTVTSSVNQEPDSSASDVLSKNQQAYIANSQVYTGVMQPPSSTFKELVPSSQKLLSTDSQAIQELVDRVPDIKDWLEMTDYHNPETRTIKLDRFRRLRNLAAEKQRLEEEERRLLEEQEHDFRPQQRQAKVAPLLTHVQPVATETRQSLPTPITPNKPVAEDDSNSLVLWTSKRAHPEEGAAQQGRDKVPRADSDARMEGRKTASSEGLRRTDSTDDHAVSVYSRQHDTAERSSSRYDAFERPPSRYDITDHPLSRRCSYREPSRPRPDPGSPPRGPRKFDNSGPRPFRQGHGDGNNAGETRSRYDSYKGPSAREFQRRHSTFKDREGGESRRLDLGRRGDTRFFIVKSFNDENVRQCMEDNLWTTQAHNSAVFAEAFEQCKNVILFFSINQSGHFQGYARMVTPPSDEVPRPAWMRGLHWESGEPFALEWLSTTPIEFSRIRWIRNSLNDSQVFFGKDGQEIEFQAGVDLLREMDLVREREQEQERTRWEDHPRRGGYHGSMVKQESTP</sequence>
<keyword evidence="4" id="KW-1185">Reference proteome</keyword>
<feature type="compositionally biased region" description="Basic and acidic residues" evidence="1">
    <location>
        <begin position="307"/>
        <end position="400"/>
    </location>
</feature>
<evidence type="ECO:0000259" key="2">
    <source>
        <dbReference type="PROSITE" id="PS50882"/>
    </source>
</evidence>
<proteinExistence type="predicted"/>
<feature type="compositionally biased region" description="Basic and acidic residues" evidence="1">
    <location>
        <begin position="447"/>
        <end position="466"/>
    </location>
</feature>
<dbReference type="GO" id="GO:0000398">
    <property type="term" value="P:mRNA splicing, via spliceosome"/>
    <property type="evidence" value="ECO:0007669"/>
    <property type="project" value="TreeGrafter"/>
</dbReference>
<name>A0AAN7ATS0_9PEZI</name>
<dbReference type="GO" id="GO:0000381">
    <property type="term" value="P:regulation of alternative mRNA splicing, via spliceosome"/>
    <property type="evidence" value="ECO:0007669"/>
    <property type="project" value="TreeGrafter"/>
</dbReference>
<dbReference type="AlphaFoldDB" id="A0AAN7ATS0"/>
<feature type="compositionally biased region" description="Polar residues" evidence="1">
    <location>
        <begin position="274"/>
        <end position="283"/>
    </location>
</feature>
<dbReference type="InterPro" id="IPR007275">
    <property type="entry name" value="YTH_domain"/>
</dbReference>